<dbReference type="AlphaFoldDB" id="A0AAU7CPS6"/>
<protein>
    <submittedName>
        <fullName evidence="2">Lactate racemase domain-containing protein</fullName>
    </submittedName>
</protein>
<dbReference type="InterPro" id="IPR043166">
    <property type="entry name" value="LarA-like_C"/>
</dbReference>
<accession>A0AAU7CPS6</accession>
<dbReference type="InterPro" id="IPR018657">
    <property type="entry name" value="LarA-like_N"/>
</dbReference>
<dbReference type="Pfam" id="PF09861">
    <property type="entry name" value="Lar_N"/>
    <property type="match status" value="1"/>
</dbReference>
<feature type="domain" description="LarA-like N-terminal" evidence="1">
    <location>
        <begin position="8"/>
        <end position="186"/>
    </location>
</feature>
<proteinExistence type="predicted"/>
<dbReference type="GO" id="GO:0050043">
    <property type="term" value="F:lactate racemase activity"/>
    <property type="evidence" value="ECO:0007669"/>
    <property type="project" value="InterPro"/>
</dbReference>
<dbReference type="Gene3D" id="3.40.50.11440">
    <property type="match status" value="1"/>
</dbReference>
<dbReference type="EMBL" id="CP155447">
    <property type="protein sequence ID" value="XBH06932.1"/>
    <property type="molecule type" value="Genomic_DNA"/>
</dbReference>
<organism evidence="2">
    <name type="scientific">Singulisphaera sp. Ch08</name>
    <dbReference type="NCBI Taxonomy" id="3120278"/>
    <lineage>
        <taxon>Bacteria</taxon>
        <taxon>Pseudomonadati</taxon>
        <taxon>Planctomycetota</taxon>
        <taxon>Planctomycetia</taxon>
        <taxon>Isosphaerales</taxon>
        <taxon>Isosphaeraceae</taxon>
        <taxon>Singulisphaera</taxon>
    </lineage>
</organism>
<sequence length="409" mass="43966">MLVGVTFQDERLELDVPEDRLVGQWHGPTGVAAQDVERLVIDALEQPRQYPPLRQAVVPGDHVVIALDAREPHASAILRGVCGTLRNAGIDPASMTVLSTLGPVPGIAPLELPEQVSLVIHDPADRTELAYLASTQSGRRVYLNKLVTDADFVLPIGRLGPDDVLGYRGPWRTLYPCLSDLETLQAFRGWASEVQFNREQPSKALSEVTEASWLLGSQFHLGIVPGVVGPAEVVAGLDSAVREQGAAAIERLWQFQVETRAELVVAGVGRPGAPSTLEELADGLSTATRLVERGGKIVILSRAAGLLGPSFQKLIGVDNPRLALKALRGHEADLDYSAARSLANALAWADVYLLSSLKADDVEDLAMVPLERADEARRLVAASRSCLFLSQAELTSVHVLDESNDSTEA</sequence>
<dbReference type="PANTHER" id="PTHR33171:SF17">
    <property type="entry name" value="LARA-LIKE N-TERMINAL DOMAIN-CONTAINING PROTEIN"/>
    <property type="match status" value="1"/>
</dbReference>
<gene>
    <name evidence="2" type="ORF">V5E97_13085</name>
</gene>
<evidence type="ECO:0000313" key="2">
    <source>
        <dbReference type="EMBL" id="XBH06932.1"/>
    </source>
</evidence>
<reference evidence="2" key="1">
    <citation type="submission" date="2024-05" db="EMBL/GenBank/DDBJ databases">
        <title>Planctomycetes of the genus Singulisphaera possess chitinolytic capabilities.</title>
        <authorList>
            <person name="Ivanova A."/>
        </authorList>
    </citation>
    <scope>NUCLEOTIDE SEQUENCE</scope>
    <source>
        <strain evidence="2">Ch08T</strain>
    </source>
</reference>
<name>A0AAU7CPS6_9BACT</name>
<dbReference type="Gene3D" id="3.90.226.30">
    <property type="match status" value="1"/>
</dbReference>
<dbReference type="InterPro" id="IPR048068">
    <property type="entry name" value="LarA-like"/>
</dbReference>
<dbReference type="PANTHER" id="PTHR33171">
    <property type="entry name" value="LAR_N DOMAIN-CONTAINING PROTEIN"/>
    <property type="match status" value="1"/>
</dbReference>
<dbReference type="RefSeq" id="WP_406699780.1">
    <property type="nucleotide sequence ID" value="NZ_CP155447.1"/>
</dbReference>
<evidence type="ECO:0000259" key="1">
    <source>
        <dbReference type="Pfam" id="PF09861"/>
    </source>
</evidence>